<gene>
    <name evidence="1" type="ORF">BFP76_06690</name>
</gene>
<dbReference type="Proteomes" id="UP000231516">
    <property type="component" value="Unassembled WGS sequence"/>
</dbReference>
<sequence length="182" mass="20639">MKHITHDELMARLPDILDAPKDHVKIETLCLRPDYGERDFVDEITLTVDRGIPGERWETAPWMKLDDGSPDPRIQVSILGKRILDAVWTDRENTPHPGDTIIADLDCSHENLPVGQRLKIGSAIVEVSGVFNDACVKWKVRYGVDAKNFITIPEHIPYRLRGILCRVVQDGVVRKNDIITKV</sequence>
<keyword evidence="2" id="KW-1185">Reference proteome</keyword>
<dbReference type="SUPFAM" id="SSF50800">
    <property type="entry name" value="PK beta-barrel domain-like"/>
    <property type="match status" value="1"/>
</dbReference>
<protein>
    <recommendedName>
        <fullName evidence="3">MOSC domain-containing protein</fullName>
    </recommendedName>
</protein>
<evidence type="ECO:0000313" key="1">
    <source>
        <dbReference type="EMBL" id="PIB24849.1"/>
    </source>
</evidence>
<comment type="caution">
    <text evidence="1">The sequence shown here is derived from an EMBL/GenBank/DDBJ whole genome shotgun (WGS) entry which is preliminary data.</text>
</comment>
<dbReference type="Gene3D" id="2.40.33.20">
    <property type="entry name" value="PK beta-barrel domain-like"/>
    <property type="match status" value="1"/>
</dbReference>
<dbReference type="RefSeq" id="WP_099593572.1">
    <property type="nucleotide sequence ID" value="NZ_MDGM01000012.1"/>
</dbReference>
<dbReference type="OrthoDB" id="5735964at2"/>
<dbReference type="AlphaFoldDB" id="A0A2G5K6W1"/>
<evidence type="ECO:0008006" key="3">
    <source>
        <dbReference type="Google" id="ProtNLM"/>
    </source>
</evidence>
<accession>A0A2G5K6W1</accession>
<dbReference type="InterPro" id="IPR011037">
    <property type="entry name" value="Pyrv_Knase-like_insert_dom_sf"/>
</dbReference>
<name>A0A2G5K6W1_9RHOB</name>
<reference evidence="1 2" key="1">
    <citation type="submission" date="2016-08" db="EMBL/GenBank/DDBJ databases">
        <title>Draft genome of Amylibacter sp. strain 4G11.</title>
        <authorList>
            <person name="Wong S.-K."/>
            <person name="Hamasaki K."/>
            <person name="Yoshizawa S."/>
        </authorList>
    </citation>
    <scope>NUCLEOTIDE SEQUENCE [LARGE SCALE GENOMIC DNA]</scope>
    <source>
        <strain evidence="1 2">4G11</strain>
    </source>
</reference>
<dbReference type="EMBL" id="MDGM01000012">
    <property type="protein sequence ID" value="PIB24849.1"/>
    <property type="molecule type" value="Genomic_DNA"/>
</dbReference>
<evidence type="ECO:0000313" key="2">
    <source>
        <dbReference type="Proteomes" id="UP000231516"/>
    </source>
</evidence>
<proteinExistence type="predicted"/>
<organism evidence="1 2">
    <name type="scientific">Paramylibacter kogurei</name>
    <dbReference type="NCBI Taxonomy" id="1889778"/>
    <lineage>
        <taxon>Bacteria</taxon>
        <taxon>Pseudomonadati</taxon>
        <taxon>Pseudomonadota</taxon>
        <taxon>Alphaproteobacteria</taxon>
        <taxon>Rhodobacterales</taxon>
        <taxon>Paracoccaceae</taxon>
        <taxon>Paramylibacter</taxon>
    </lineage>
</organism>